<sequence length="129" mass="13626">MTSTLEVGLTFVERGIEIDRTKLDELSQVLGAHESSVVVPTFANLILSGVARQLADSGAVPPHGVVHTAEATTVERNFTDCARRVDATLAVTKVRDRAGVVQFETTGTITDDAGTVAVVVSTLTYREGA</sequence>
<evidence type="ECO:0008006" key="3">
    <source>
        <dbReference type="Google" id="ProtNLM"/>
    </source>
</evidence>
<gene>
    <name evidence="1" type="ORF">OSB52_19490</name>
</gene>
<dbReference type="AlphaFoldDB" id="A0A9X3I6N9"/>
<evidence type="ECO:0000313" key="1">
    <source>
        <dbReference type="EMBL" id="MCX2966270.1"/>
    </source>
</evidence>
<dbReference type="EMBL" id="JAPKFM010000024">
    <property type="protein sequence ID" value="MCX2966270.1"/>
    <property type="molecule type" value="Genomic_DNA"/>
</dbReference>
<organism evidence="1 2">
    <name type="scientific">Gordonia aquimaris</name>
    <dbReference type="NCBI Taxonomy" id="2984863"/>
    <lineage>
        <taxon>Bacteria</taxon>
        <taxon>Bacillati</taxon>
        <taxon>Actinomycetota</taxon>
        <taxon>Actinomycetes</taxon>
        <taxon>Mycobacteriales</taxon>
        <taxon>Gordoniaceae</taxon>
        <taxon>Gordonia</taxon>
    </lineage>
</organism>
<name>A0A9X3I6N9_9ACTN</name>
<reference evidence="1" key="1">
    <citation type="submission" date="2022-10" db="EMBL/GenBank/DDBJ databases">
        <title>WGS of marine actinomycetes from Thailand.</title>
        <authorList>
            <person name="Thawai C."/>
        </authorList>
    </citation>
    <scope>NUCLEOTIDE SEQUENCE</scope>
    <source>
        <strain evidence="1">SW21</strain>
    </source>
</reference>
<comment type="caution">
    <text evidence="1">The sequence shown here is derived from an EMBL/GenBank/DDBJ whole genome shotgun (WGS) entry which is preliminary data.</text>
</comment>
<dbReference type="Gene3D" id="3.10.129.10">
    <property type="entry name" value="Hotdog Thioesterase"/>
    <property type="match status" value="1"/>
</dbReference>
<evidence type="ECO:0000313" key="2">
    <source>
        <dbReference type="Proteomes" id="UP001143347"/>
    </source>
</evidence>
<proteinExistence type="predicted"/>
<dbReference type="RefSeq" id="WP_266063179.1">
    <property type="nucleotide sequence ID" value="NZ_JAPKFM010000024.1"/>
</dbReference>
<keyword evidence="2" id="KW-1185">Reference proteome</keyword>
<accession>A0A9X3I6N9</accession>
<protein>
    <recommendedName>
        <fullName evidence="3">N-terminal of MaoC-like dehydratase domain-containing protein</fullName>
    </recommendedName>
</protein>
<dbReference type="Proteomes" id="UP001143347">
    <property type="component" value="Unassembled WGS sequence"/>
</dbReference>